<dbReference type="EMBL" id="GG663735">
    <property type="protein sequence ID" value="EEH60796.1"/>
    <property type="molecule type" value="Genomic_DNA"/>
</dbReference>
<proteinExistence type="predicted"/>
<keyword evidence="4" id="KW-0408">Iron</keyword>
<dbReference type="SUPFAM" id="SSF57802">
    <property type="entry name" value="Rubredoxin-like"/>
    <property type="match status" value="1"/>
</dbReference>
<evidence type="ECO:0000256" key="2">
    <source>
        <dbReference type="ARBA" id="ARBA00022723"/>
    </source>
</evidence>
<dbReference type="STRING" id="564608.C1MHS6"/>
<keyword evidence="5" id="KW-0472">Membrane</keyword>
<dbReference type="eggNOG" id="ENOG502S3MR">
    <property type="taxonomic scope" value="Eukaryota"/>
</dbReference>
<evidence type="ECO:0000256" key="1">
    <source>
        <dbReference type="ARBA" id="ARBA00022448"/>
    </source>
</evidence>
<dbReference type="RefSeq" id="XP_003055544.1">
    <property type="nucleotide sequence ID" value="XM_003055498.1"/>
</dbReference>
<dbReference type="PANTHER" id="PTHR47627:SF1">
    <property type="entry name" value="RUBREDOXIN-1-RELATED"/>
    <property type="match status" value="1"/>
</dbReference>
<dbReference type="PRINTS" id="PR00163">
    <property type="entry name" value="RUBREDOXIN"/>
</dbReference>
<dbReference type="PROSITE" id="PS00202">
    <property type="entry name" value="RUBREDOXIN"/>
    <property type="match status" value="1"/>
</dbReference>
<evidence type="ECO:0000256" key="5">
    <source>
        <dbReference type="SAM" id="Phobius"/>
    </source>
</evidence>
<evidence type="ECO:0000259" key="6">
    <source>
        <dbReference type="PROSITE" id="PS50903"/>
    </source>
</evidence>
<feature type="domain" description="Rubredoxin-like" evidence="6">
    <location>
        <begin position="82"/>
        <end position="133"/>
    </location>
</feature>
<evidence type="ECO:0000256" key="4">
    <source>
        <dbReference type="ARBA" id="ARBA00023004"/>
    </source>
</evidence>
<evidence type="ECO:0000256" key="3">
    <source>
        <dbReference type="ARBA" id="ARBA00022982"/>
    </source>
</evidence>
<keyword evidence="8" id="KW-1185">Reference proteome</keyword>
<dbReference type="Proteomes" id="UP000001876">
    <property type="component" value="Unassembled WGS sequence"/>
</dbReference>
<dbReference type="GO" id="GO:0005506">
    <property type="term" value="F:iron ion binding"/>
    <property type="evidence" value="ECO:0007669"/>
    <property type="project" value="InterPro"/>
</dbReference>
<dbReference type="CDD" id="cd00730">
    <property type="entry name" value="rubredoxin"/>
    <property type="match status" value="1"/>
</dbReference>
<dbReference type="GO" id="GO:0009507">
    <property type="term" value="C:chloroplast"/>
    <property type="evidence" value="ECO:0007669"/>
    <property type="project" value="TreeGrafter"/>
</dbReference>
<evidence type="ECO:0000313" key="8">
    <source>
        <dbReference type="Proteomes" id="UP000001876"/>
    </source>
</evidence>
<reference evidence="7 8" key="1">
    <citation type="journal article" date="2009" name="Science">
        <title>Green evolution and dynamic adaptations revealed by genomes of the marine picoeukaryotes Micromonas.</title>
        <authorList>
            <person name="Worden A.Z."/>
            <person name="Lee J.H."/>
            <person name="Mock T."/>
            <person name="Rouze P."/>
            <person name="Simmons M.P."/>
            <person name="Aerts A.L."/>
            <person name="Allen A.E."/>
            <person name="Cuvelier M.L."/>
            <person name="Derelle E."/>
            <person name="Everett M.V."/>
            <person name="Foulon E."/>
            <person name="Grimwood J."/>
            <person name="Gundlach H."/>
            <person name="Henrissat B."/>
            <person name="Napoli C."/>
            <person name="McDonald S.M."/>
            <person name="Parker M.S."/>
            <person name="Rombauts S."/>
            <person name="Salamov A."/>
            <person name="Von Dassow P."/>
            <person name="Badger J.H."/>
            <person name="Coutinho P.M."/>
            <person name="Demir E."/>
            <person name="Dubchak I."/>
            <person name="Gentemann C."/>
            <person name="Eikrem W."/>
            <person name="Gready J.E."/>
            <person name="John U."/>
            <person name="Lanier W."/>
            <person name="Lindquist E.A."/>
            <person name="Lucas S."/>
            <person name="Mayer K.F."/>
            <person name="Moreau H."/>
            <person name="Not F."/>
            <person name="Otillar R."/>
            <person name="Panaud O."/>
            <person name="Pangilinan J."/>
            <person name="Paulsen I."/>
            <person name="Piegu B."/>
            <person name="Poliakov A."/>
            <person name="Robbens S."/>
            <person name="Schmutz J."/>
            <person name="Toulza E."/>
            <person name="Wyss T."/>
            <person name="Zelensky A."/>
            <person name="Zhou K."/>
            <person name="Armbrust E.V."/>
            <person name="Bhattacharya D."/>
            <person name="Goodenough U.W."/>
            <person name="Van de Peer Y."/>
            <person name="Grigoriev I.V."/>
        </authorList>
    </citation>
    <scope>NUCLEOTIDE SEQUENCE [LARGE SCALE GENOMIC DNA]</scope>
    <source>
        <strain evidence="7 8">CCMP1545</strain>
    </source>
</reference>
<dbReference type="InterPro" id="IPR018527">
    <property type="entry name" value="Rubredoxin_Fe_BS"/>
</dbReference>
<evidence type="ECO:0000313" key="7">
    <source>
        <dbReference type="EMBL" id="EEH60796.1"/>
    </source>
</evidence>
<dbReference type="GO" id="GO:0009055">
    <property type="term" value="F:electron transfer activity"/>
    <property type="evidence" value="ECO:0007669"/>
    <property type="project" value="TreeGrafter"/>
</dbReference>
<dbReference type="Pfam" id="PF00301">
    <property type="entry name" value="Rubredoxin"/>
    <property type="match status" value="1"/>
</dbReference>
<accession>C1MHS6</accession>
<sequence>MTSVSFTASAVGRAAVANAPRRAAARAPVASFAPASGSAKSSSRVALRSRRGASVVVRAEDVNPLLDRENPELEEKFATIGSGEHECKGCLYTYVPSKGDPDYPVAAGTQFKDLPEDWRCPTCGADKTKFKNLGKQVAGFAQNQGYGLGTNSMTGGEKSLLIYGALALFFALFLGGYLLE</sequence>
<keyword evidence="5" id="KW-0812">Transmembrane</keyword>
<dbReference type="GO" id="GO:0043448">
    <property type="term" value="P:alkane catabolic process"/>
    <property type="evidence" value="ECO:0007669"/>
    <property type="project" value="TreeGrafter"/>
</dbReference>
<keyword evidence="3" id="KW-0249">Electron transport</keyword>
<keyword evidence="2" id="KW-0479">Metal-binding</keyword>
<gene>
    <name evidence="7" type="ORF">MICPUCDRAFT_30901</name>
</gene>
<dbReference type="InterPro" id="IPR024935">
    <property type="entry name" value="Rubredoxin_dom"/>
</dbReference>
<organism evidence="8">
    <name type="scientific">Micromonas pusilla (strain CCMP1545)</name>
    <name type="common">Picoplanktonic green alga</name>
    <dbReference type="NCBI Taxonomy" id="564608"/>
    <lineage>
        <taxon>Eukaryota</taxon>
        <taxon>Viridiplantae</taxon>
        <taxon>Chlorophyta</taxon>
        <taxon>Mamiellophyceae</taxon>
        <taxon>Mamiellales</taxon>
        <taxon>Mamiellaceae</taxon>
        <taxon>Micromonas</taxon>
    </lineage>
</organism>
<name>C1MHS6_MICPC</name>
<dbReference type="FunFam" id="2.20.28.10:FF:000001">
    <property type="entry name" value="Rubredoxin"/>
    <property type="match status" value="1"/>
</dbReference>
<dbReference type="KEGG" id="mpp:MICPUCDRAFT_30901"/>
<dbReference type="GeneID" id="9681043"/>
<dbReference type="Gene3D" id="2.20.28.10">
    <property type="match status" value="1"/>
</dbReference>
<dbReference type="InterPro" id="IPR024934">
    <property type="entry name" value="Rubredoxin-like_dom"/>
</dbReference>
<dbReference type="AlphaFoldDB" id="C1MHS6"/>
<keyword evidence="5" id="KW-1133">Transmembrane helix</keyword>
<dbReference type="OMA" id="EHECKGC"/>
<feature type="transmembrane region" description="Helical" evidence="5">
    <location>
        <begin position="160"/>
        <end position="179"/>
    </location>
</feature>
<dbReference type="PANTHER" id="PTHR47627">
    <property type="entry name" value="RUBREDOXIN"/>
    <property type="match status" value="1"/>
</dbReference>
<dbReference type="InterPro" id="IPR050526">
    <property type="entry name" value="Rubredoxin_ET"/>
</dbReference>
<dbReference type="OrthoDB" id="6379857at2759"/>
<protein>
    <submittedName>
        <fullName evidence="7">Predicted protein</fullName>
    </submittedName>
</protein>
<dbReference type="PROSITE" id="PS50903">
    <property type="entry name" value="RUBREDOXIN_LIKE"/>
    <property type="match status" value="1"/>
</dbReference>
<keyword evidence="1" id="KW-0813">Transport</keyword>